<dbReference type="KEGG" id="pcm:AY601_0775"/>
<dbReference type="Proteomes" id="UP000071561">
    <property type="component" value="Chromosome"/>
</dbReference>
<feature type="chain" id="PRO_5007280251" evidence="1">
    <location>
        <begin position="20"/>
        <end position="122"/>
    </location>
</feature>
<evidence type="ECO:0000313" key="2">
    <source>
        <dbReference type="EMBL" id="AMP97718.1"/>
    </source>
</evidence>
<reference evidence="2 3" key="1">
    <citation type="submission" date="2016-03" db="EMBL/GenBank/DDBJ databases">
        <title>Complete genome sequence of Pedobacter cryoconitis PAMC 27485.</title>
        <authorList>
            <person name="Lee J."/>
            <person name="Kim O.-S."/>
        </authorList>
    </citation>
    <scope>NUCLEOTIDE SEQUENCE [LARGE SCALE GENOMIC DNA]</scope>
    <source>
        <strain evidence="2 3">PAMC 27485</strain>
    </source>
</reference>
<keyword evidence="3" id="KW-1185">Reference proteome</keyword>
<dbReference type="PATRIC" id="fig|188932.3.peg.798"/>
<keyword evidence="1" id="KW-0732">Signal</keyword>
<sequence length="122" mass="14415" precursor="true">MFRSILVHLLIFTTLTANFSQVFVQAGFELNENYIVSKLCINRDKPQMHCNGKCYLMRKLKQAEQKEKSRERETQRSMHQLGVVVEKLSFNPYLTLVMQEYKEELPFRLPAYAAEIFQPPRV</sequence>
<gene>
    <name evidence="2" type="ORF">AY601_0775</name>
</gene>
<organism evidence="2 3">
    <name type="scientific">Pedobacter cryoconitis</name>
    <dbReference type="NCBI Taxonomy" id="188932"/>
    <lineage>
        <taxon>Bacteria</taxon>
        <taxon>Pseudomonadati</taxon>
        <taxon>Bacteroidota</taxon>
        <taxon>Sphingobacteriia</taxon>
        <taxon>Sphingobacteriales</taxon>
        <taxon>Sphingobacteriaceae</taxon>
        <taxon>Pedobacter</taxon>
    </lineage>
</organism>
<name>A0A127V9P0_9SPHI</name>
<dbReference type="EMBL" id="CP014504">
    <property type="protein sequence ID" value="AMP97718.1"/>
    <property type="molecule type" value="Genomic_DNA"/>
</dbReference>
<accession>A0A127V9P0</accession>
<proteinExistence type="predicted"/>
<dbReference type="RefSeq" id="WP_068396685.1">
    <property type="nucleotide sequence ID" value="NZ_CP014504.1"/>
</dbReference>
<feature type="signal peptide" evidence="1">
    <location>
        <begin position="1"/>
        <end position="19"/>
    </location>
</feature>
<dbReference type="AlphaFoldDB" id="A0A127V9P0"/>
<protein>
    <submittedName>
        <fullName evidence="2">Uncharacterized protein</fullName>
    </submittedName>
</protein>
<evidence type="ECO:0000256" key="1">
    <source>
        <dbReference type="SAM" id="SignalP"/>
    </source>
</evidence>
<evidence type="ECO:0000313" key="3">
    <source>
        <dbReference type="Proteomes" id="UP000071561"/>
    </source>
</evidence>
<dbReference type="OrthoDB" id="980645at2"/>